<dbReference type="PROSITE" id="PS51177">
    <property type="entry name" value="LUMAZINE_BIND"/>
    <property type="match status" value="2"/>
</dbReference>
<dbReference type="FunFam" id="2.40.30.20:FF:000003">
    <property type="entry name" value="Riboflavin synthase, alpha subunit"/>
    <property type="match status" value="1"/>
</dbReference>
<comment type="pathway">
    <text evidence="3">Cofactor biosynthesis; riboflavin biosynthesis; riboflavin from 2-hydroxy-3-oxobutyl phosphate and 5-amino-6-(D-ribitylamino)uracil: step 2/2.</text>
</comment>
<dbReference type="Pfam" id="PF00677">
    <property type="entry name" value="Lum_binding"/>
    <property type="match status" value="2"/>
</dbReference>
<evidence type="ECO:0000256" key="9">
    <source>
        <dbReference type="ARBA" id="ARBA00022737"/>
    </source>
</evidence>
<accession>A0A1F5S3K8</accession>
<reference evidence="13 14" key="1">
    <citation type="journal article" date="2016" name="Nat. Commun.">
        <title>Thousands of microbial genomes shed light on interconnected biogeochemical processes in an aquifer system.</title>
        <authorList>
            <person name="Anantharaman K."/>
            <person name="Brown C.T."/>
            <person name="Hug L.A."/>
            <person name="Sharon I."/>
            <person name="Castelle C.J."/>
            <person name="Probst A.J."/>
            <person name="Thomas B.C."/>
            <person name="Singh A."/>
            <person name="Wilkins M.J."/>
            <person name="Karaoz U."/>
            <person name="Brodie E.L."/>
            <person name="Williams K.H."/>
            <person name="Hubbard S.S."/>
            <person name="Banfield J.F."/>
        </authorList>
    </citation>
    <scope>NUCLEOTIDE SEQUENCE [LARGE SCALE GENOMIC DNA]</scope>
</reference>
<dbReference type="EC" id="2.5.1.9" evidence="5 10"/>
<evidence type="ECO:0000256" key="2">
    <source>
        <dbReference type="ARBA" id="ARBA00002803"/>
    </source>
</evidence>
<dbReference type="InterPro" id="IPR026017">
    <property type="entry name" value="Lumazine-bd_dom"/>
</dbReference>
<evidence type="ECO:0000256" key="3">
    <source>
        <dbReference type="ARBA" id="ARBA00004887"/>
    </source>
</evidence>
<keyword evidence="9" id="KW-0677">Repeat</keyword>
<evidence type="ECO:0000256" key="4">
    <source>
        <dbReference type="ARBA" id="ARBA00011233"/>
    </source>
</evidence>
<evidence type="ECO:0000256" key="5">
    <source>
        <dbReference type="ARBA" id="ARBA00012827"/>
    </source>
</evidence>
<dbReference type="EMBL" id="MFGA01000009">
    <property type="protein sequence ID" value="OGF21275.1"/>
    <property type="molecule type" value="Genomic_DNA"/>
</dbReference>
<dbReference type="Gene3D" id="2.40.30.20">
    <property type="match status" value="2"/>
</dbReference>
<dbReference type="CDD" id="cd00402">
    <property type="entry name" value="Riboflavin_synthase_like"/>
    <property type="match status" value="1"/>
</dbReference>
<evidence type="ECO:0000259" key="12">
    <source>
        <dbReference type="PROSITE" id="PS51177"/>
    </source>
</evidence>
<dbReference type="SUPFAM" id="SSF63380">
    <property type="entry name" value="Riboflavin synthase domain-like"/>
    <property type="match status" value="2"/>
</dbReference>
<feature type="domain" description="Lumazine-binding" evidence="12">
    <location>
        <begin position="93"/>
        <end position="189"/>
    </location>
</feature>
<comment type="function">
    <text evidence="2">Catalyzes the dismutation of two molecules of 6,7-dimethyl-8-ribityllumazine, resulting in the formation of riboflavin and 5-amino-6-(D-ribitylamino)uracil.</text>
</comment>
<evidence type="ECO:0000256" key="11">
    <source>
        <dbReference type="PROSITE-ProRule" id="PRU00524"/>
    </source>
</evidence>
<comment type="caution">
    <text evidence="13">The sequence shown here is derived from an EMBL/GenBank/DDBJ whole genome shotgun (WGS) entry which is preliminary data.</text>
</comment>
<organism evidence="13 14">
    <name type="scientific">Candidatus Falkowbacteria bacterium RIFOXYA2_FULL_38_12</name>
    <dbReference type="NCBI Taxonomy" id="1797993"/>
    <lineage>
        <taxon>Bacteria</taxon>
        <taxon>Candidatus Falkowiibacteriota</taxon>
    </lineage>
</organism>
<dbReference type="InterPro" id="IPR001783">
    <property type="entry name" value="Lumazine-bd"/>
</dbReference>
<dbReference type="PANTHER" id="PTHR21098">
    <property type="entry name" value="RIBOFLAVIN SYNTHASE ALPHA CHAIN"/>
    <property type="match status" value="1"/>
</dbReference>
<sequence length="190" mass="21019">MFTGIIETTGKIKKIDGYNRIIEVQNFLDDIKIGDSIAINGVCTTVISLDQDEFTIELMPETLCVTNFNEIGEGGEVNLEKSLKMNGRLDGHFVLGHVDGVGRVLEIREDGEFIEIVISAPENLRKYLAKKGTVAVNGVSLTISEDLGESFKISLITHTKEVTNFKNIKKGDAVNLEIDMLARYLEKLIS</sequence>
<evidence type="ECO:0000256" key="7">
    <source>
        <dbReference type="ARBA" id="ARBA00022619"/>
    </source>
</evidence>
<dbReference type="AlphaFoldDB" id="A0A1F5S3K8"/>
<dbReference type="GO" id="GO:0004746">
    <property type="term" value="F:riboflavin synthase activity"/>
    <property type="evidence" value="ECO:0007669"/>
    <property type="project" value="UniProtKB-UniRule"/>
</dbReference>
<evidence type="ECO:0000256" key="10">
    <source>
        <dbReference type="NCBIfam" id="TIGR00187"/>
    </source>
</evidence>
<proteinExistence type="predicted"/>
<dbReference type="InterPro" id="IPR017938">
    <property type="entry name" value="Riboflavin_synthase-like_b-brl"/>
</dbReference>
<feature type="domain" description="Lumazine-binding" evidence="12">
    <location>
        <begin position="1"/>
        <end position="92"/>
    </location>
</feature>
<comment type="catalytic activity">
    <reaction evidence="1">
        <text>2 6,7-dimethyl-8-(1-D-ribityl)lumazine + H(+) = 5-amino-6-(D-ribitylamino)uracil + riboflavin</text>
        <dbReference type="Rhea" id="RHEA:20772"/>
        <dbReference type="ChEBI" id="CHEBI:15378"/>
        <dbReference type="ChEBI" id="CHEBI:15934"/>
        <dbReference type="ChEBI" id="CHEBI:57986"/>
        <dbReference type="ChEBI" id="CHEBI:58201"/>
        <dbReference type="EC" id="2.5.1.9"/>
    </reaction>
</comment>
<dbReference type="PIRSF" id="PIRSF000498">
    <property type="entry name" value="Riboflavin_syn_A"/>
    <property type="match status" value="1"/>
</dbReference>
<keyword evidence="8" id="KW-0808">Transferase</keyword>
<evidence type="ECO:0000313" key="13">
    <source>
        <dbReference type="EMBL" id="OGF21275.1"/>
    </source>
</evidence>
<gene>
    <name evidence="13" type="ORF">A2257_03695</name>
</gene>
<dbReference type="PANTHER" id="PTHR21098:SF12">
    <property type="entry name" value="RIBOFLAVIN SYNTHASE"/>
    <property type="match status" value="1"/>
</dbReference>
<dbReference type="Proteomes" id="UP000177407">
    <property type="component" value="Unassembled WGS sequence"/>
</dbReference>
<dbReference type="GO" id="GO:0009231">
    <property type="term" value="P:riboflavin biosynthetic process"/>
    <property type="evidence" value="ECO:0007669"/>
    <property type="project" value="UniProtKB-KW"/>
</dbReference>
<evidence type="ECO:0000256" key="1">
    <source>
        <dbReference type="ARBA" id="ARBA00000968"/>
    </source>
</evidence>
<dbReference type="FunFam" id="2.40.30.20:FF:000004">
    <property type="entry name" value="Riboflavin synthase, alpha subunit"/>
    <property type="match status" value="1"/>
</dbReference>
<dbReference type="InterPro" id="IPR023366">
    <property type="entry name" value="ATP_synth_asu-like_sf"/>
</dbReference>
<name>A0A1F5S3K8_9BACT</name>
<evidence type="ECO:0000313" key="14">
    <source>
        <dbReference type="Proteomes" id="UP000177407"/>
    </source>
</evidence>
<dbReference type="NCBIfam" id="TIGR00187">
    <property type="entry name" value="ribE"/>
    <property type="match status" value="1"/>
</dbReference>
<protein>
    <recommendedName>
        <fullName evidence="6 10">Riboflavin synthase</fullName>
        <ecNumber evidence="5 10">2.5.1.9</ecNumber>
    </recommendedName>
</protein>
<dbReference type="NCBIfam" id="NF006767">
    <property type="entry name" value="PRK09289.1"/>
    <property type="match status" value="1"/>
</dbReference>
<evidence type="ECO:0000256" key="8">
    <source>
        <dbReference type="ARBA" id="ARBA00022679"/>
    </source>
</evidence>
<feature type="repeat" description="Lumazine-binding" evidence="11">
    <location>
        <begin position="1"/>
        <end position="92"/>
    </location>
</feature>
<keyword evidence="7" id="KW-0686">Riboflavin biosynthesis</keyword>
<evidence type="ECO:0000256" key="6">
    <source>
        <dbReference type="ARBA" id="ARBA00013950"/>
    </source>
</evidence>
<feature type="repeat" description="Lumazine-binding" evidence="11">
    <location>
        <begin position="93"/>
        <end position="189"/>
    </location>
</feature>
<comment type="subunit">
    <text evidence="4">Homotrimer.</text>
</comment>